<dbReference type="GO" id="GO:0003723">
    <property type="term" value="F:RNA binding"/>
    <property type="evidence" value="ECO:0007669"/>
    <property type="project" value="InterPro"/>
</dbReference>
<feature type="compositionally biased region" description="Polar residues" evidence="7">
    <location>
        <begin position="1"/>
        <end position="12"/>
    </location>
</feature>
<keyword evidence="4 6" id="KW-0547">Nucleotide-binding</keyword>
<protein>
    <recommendedName>
        <fullName evidence="6">RNA-directed RNA polymerase</fullName>
        <ecNumber evidence="6">2.7.7.48</ecNumber>
    </recommendedName>
</protein>
<name>A0AA96NG17_9VIRU</name>
<accession>A0AA96NG17</accession>
<keyword evidence="2 6" id="KW-0808">Transferase</keyword>
<reference evidence="8" key="2">
    <citation type="submission" date="2023-04" db="EMBL/GenBank/DDBJ databases">
        <authorList>
            <person name="Le Lay C."/>
        </authorList>
    </citation>
    <scope>NUCLEOTIDE SEQUENCE</scope>
    <source>
        <strain evidence="8">A</strain>
    </source>
</reference>
<keyword evidence="1 6" id="KW-0696">RNA-directed RNA polymerase</keyword>
<evidence type="ECO:0000256" key="6">
    <source>
        <dbReference type="RuleBase" id="RU364050"/>
    </source>
</evidence>
<reference evidence="8" key="1">
    <citation type="journal article" date="2023" name="Virology">
        <title>A metatranscriptomic analysis of geothermal hot springs reveals diverse RNA viruses including the phylum Lenarviricota.</title>
        <authorList>
            <person name="Le Lay C."/>
            <person name="Stott M.B."/>
            <person name="Shi M."/>
            <person name="Sadiq S."/>
            <person name="Holmes E.C."/>
        </authorList>
    </citation>
    <scope>NUCLEOTIDE SEQUENCE</scope>
    <source>
        <strain evidence="8">A</strain>
    </source>
</reference>
<dbReference type="EC" id="2.7.7.48" evidence="6"/>
<comment type="catalytic activity">
    <reaction evidence="5 6">
        <text>RNA(n) + a ribonucleoside 5'-triphosphate = RNA(n+1) + diphosphate</text>
        <dbReference type="Rhea" id="RHEA:21248"/>
        <dbReference type="Rhea" id="RHEA-COMP:14527"/>
        <dbReference type="Rhea" id="RHEA-COMP:17342"/>
        <dbReference type="ChEBI" id="CHEBI:33019"/>
        <dbReference type="ChEBI" id="CHEBI:61557"/>
        <dbReference type="ChEBI" id="CHEBI:140395"/>
        <dbReference type="EC" id="2.7.7.48"/>
    </reaction>
</comment>
<dbReference type="GO" id="GO:0003968">
    <property type="term" value="F:RNA-directed RNA polymerase activity"/>
    <property type="evidence" value="ECO:0007669"/>
    <property type="project" value="UniProtKB-KW"/>
</dbReference>
<evidence type="ECO:0000256" key="7">
    <source>
        <dbReference type="SAM" id="MobiDB-lite"/>
    </source>
</evidence>
<dbReference type="InterPro" id="IPR043502">
    <property type="entry name" value="DNA/RNA_pol_sf"/>
</dbReference>
<feature type="compositionally biased region" description="Basic and acidic residues" evidence="7">
    <location>
        <begin position="246"/>
        <end position="263"/>
    </location>
</feature>
<sequence>MRSQPLSRSTPSCGRERARRDSSALGTFSADSAPPLLPSVFAAMDVWYTALLRHISASPSSSLSSVSTTLSAISVNSFLSILQSETTGERARLQPRFAPFSSTLYAAFFDFLRRHADELRAVNPLLIPADVRNTLAMLPASSVSFLGDVGLRLYRTKRAAMKETPPFPDVKHSPWGRRHLRWRAGVLSSFDWTKLVVSLRRIGPPPNVAAERSEIVTRLESKIAELRGNALAAPAGSQNSGSLPDEQTHKTEKSKTVQKEPRSRGSKKRRDRKDNAVAQLEMRLKNHTDAAFADFGKYRAFGAGAGIFTLPAWDRAAALLVRSASAEWGPIFVGLCRLVSAAGAGDDTAMRTFCKDLATWGRHWGSDAVGIDWRYLTNLESMAGPFFTVRDPDSVREDLRDWFLDVKPHAWFGDEELFYAEFSRQVDVLLGDLPMPDWLTLDEWIREPDLWLTSGGGAGAPRITSRGKVKRGKPAALLGMTINEVKALIESSTASIASVFVKNEPGKERLVTSDSLGSFLNQSYVMGAVERALRGQPWSTMWMGKRQTFQFRDVTVQDRVEATTVATPLDQSKFDHYVTKRMVMIIADTVARVTGTWGDVGAVARRVVQCLRNSQATVEFEAGEKETFGLLNGNLSGWRWTSFINTVCNVAQCRALAALSGVSLSGWLCALGDDTRAAVRNFYQAELLFAAYAEAGFQVNVAKTFAAVDEDEFEKRIARGRGSELLGLPLRVAGSILWRKPWRDDLPRGLERLREVLETWVTFVRRMGPAADRGRCYDLMLDDLSHASGASVSDVRLWVHTPASFGGGGLQPYGGQWLVPEYTSLDQQQLPEGVKLVEHLHAARHFAARTVMPPETSAVFRAVRVVDPGPTPVGHAGVAGGLRPEWLHPLKVTTNQLALLQFRDSRDWAELPVAPSTLAIAKTLRTRASWRVVDAYLAGKLTLATPPTYDCSTDRVGFLLAQFEDVCLARFLRLWRPTMAKWDQLSYAAEVLVPHLVAQDRVRYLY</sequence>
<dbReference type="SUPFAM" id="SSF56672">
    <property type="entry name" value="DNA/RNA polymerases"/>
    <property type="match status" value="1"/>
</dbReference>
<dbReference type="EMBL" id="OQ866073">
    <property type="protein sequence ID" value="WNT71143.1"/>
    <property type="molecule type" value="Genomic_RNA"/>
</dbReference>
<evidence type="ECO:0000256" key="2">
    <source>
        <dbReference type="ARBA" id="ARBA00022679"/>
    </source>
</evidence>
<proteinExistence type="predicted"/>
<evidence type="ECO:0000256" key="1">
    <source>
        <dbReference type="ARBA" id="ARBA00022484"/>
    </source>
</evidence>
<dbReference type="InterPro" id="IPR001795">
    <property type="entry name" value="RNA-dir_pol_luteovirus"/>
</dbReference>
<keyword evidence="3 6" id="KW-0548">Nucleotidyltransferase</keyword>
<feature type="region of interest" description="Disordered" evidence="7">
    <location>
        <begin position="233"/>
        <end position="275"/>
    </location>
</feature>
<keyword evidence="6" id="KW-0693">Viral RNA replication</keyword>
<feature type="region of interest" description="Disordered" evidence="7">
    <location>
        <begin position="1"/>
        <end position="26"/>
    </location>
</feature>
<dbReference type="Pfam" id="PF02123">
    <property type="entry name" value="RdRP_4"/>
    <property type="match status" value="1"/>
</dbReference>
<dbReference type="GO" id="GO:0000166">
    <property type="term" value="F:nucleotide binding"/>
    <property type="evidence" value="ECO:0007669"/>
    <property type="project" value="UniProtKB-KW"/>
</dbReference>
<organism evidence="8">
    <name type="scientific">Kotepeofons virus</name>
    <dbReference type="NCBI Taxonomy" id="3072210"/>
    <lineage>
        <taxon>Viruses</taxon>
        <taxon>Riboviria</taxon>
        <taxon>Orthornavirae</taxon>
        <taxon>Lenarviricota</taxon>
    </lineage>
</organism>
<evidence type="ECO:0000256" key="3">
    <source>
        <dbReference type="ARBA" id="ARBA00022695"/>
    </source>
</evidence>
<evidence type="ECO:0000313" key="8">
    <source>
        <dbReference type="EMBL" id="WNT71143.1"/>
    </source>
</evidence>
<dbReference type="GO" id="GO:0006351">
    <property type="term" value="P:DNA-templated transcription"/>
    <property type="evidence" value="ECO:0007669"/>
    <property type="project" value="InterPro"/>
</dbReference>
<evidence type="ECO:0000256" key="5">
    <source>
        <dbReference type="ARBA" id="ARBA00048744"/>
    </source>
</evidence>
<evidence type="ECO:0000256" key="4">
    <source>
        <dbReference type="ARBA" id="ARBA00022741"/>
    </source>
</evidence>